<comment type="caution">
    <text evidence="2">The sequence shown here is derived from an EMBL/GenBank/DDBJ whole genome shotgun (WGS) entry which is preliminary data.</text>
</comment>
<dbReference type="NCBIfam" id="NF033711">
    <property type="entry name" value="T9SS_PorQ"/>
    <property type="match status" value="1"/>
</dbReference>
<proteinExistence type="predicted"/>
<feature type="chain" id="PRO_5006205286" evidence="1">
    <location>
        <begin position="21"/>
        <end position="330"/>
    </location>
</feature>
<gene>
    <name evidence="2" type="ORF">AR438_08290</name>
</gene>
<dbReference type="AlphaFoldDB" id="A0A0Q3LR09"/>
<feature type="signal peptide" evidence="1">
    <location>
        <begin position="1"/>
        <end position="20"/>
    </location>
</feature>
<evidence type="ECO:0000313" key="3">
    <source>
        <dbReference type="Proteomes" id="UP000051682"/>
    </source>
</evidence>
<evidence type="ECO:0000256" key="1">
    <source>
        <dbReference type="SAM" id="SignalP"/>
    </source>
</evidence>
<keyword evidence="3" id="KW-1185">Reference proteome</keyword>
<dbReference type="Gene3D" id="2.40.160.60">
    <property type="entry name" value="Outer membrane protein transport protein (OMPP1/FadL/TodX)"/>
    <property type="match status" value="1"/>
</dbReference>
<dbReference type="Proteomes" id="UP000051682">
    <property type="component" value="Unassembled WGS sequence"/>
</dbReference>
<dbReference type="OrthoDB" id="9809953at2"/>
<dbReference type="STRING" id="452084.AR438_08290"/>
<keyword evidence="1" id="KW-0732">Signal</keyword>
<sequence>MKKVLIFSLFLSGIVSFAQTGTNVYPFLNIPVSARQAALGGDAITMRDHDVSFAIANPALLNKESDKQLSVNATAYLADSKYGTIAFAKDLDNGHMVTVNARYMSYGNIPRTDDSGFEMGEFSASDVAVGGGYAYQFEEDWTIGGGLNFITSKIDTYTSSAIAGTLGVTYHPKKSKEVVSVVLRNFGYQFKSFNGVRENLPFRIDLGYTKILKAFPLAITVTAHDLQEFDISSDLNVNGQEVNIGRKIADHFSLGAELFPEKSFNVRLGYNVKRGNELAVADQRNFSGLSAGFGLKVSKFRIDYAHVRYHNSSNVNQIGISVDLSSHRGE</sequence>
<dbReference type="NCBIfam" id="NF033709">
    <property type="entry name" value="PorV_fam"/>
    <property type="match status" value="1"/>
</dbReference>
<organism evidence="2 3">
    <name type="scientific">Chryseobacterium aquaticum</name>
    <dbReference type="NCBI Taxonomy" id="452084"/>
    <lineage>
        <taxon>Bacteria</taxon>
        <taxon>Pseudomonadati</taxon>
        <taxon>Bacteroidota</taxon>
        <taxon>Flavobacteriia</taxon>
        <taxon>Flavobacteriales</taxon>
        <taxon>Weeksellaceae</taxon>
        <taxon>Chryseobacterium group</taxon>
        <taxon>Chryseobacterium</taxon>
    </lineage>
</organism>
<accession>A0A0Q3LR09</accession>
<dbReference type="SUPFAM" id="SSF56935">
    <property type="entry name" value="Porins"/>
    <property type="match status" value="1"/>
</dbReference>
<evidence type="ECO:0000313" key="2">
    <source>
        <dbReference type="EMBL" id="KQK25593.1"/>
    </source>
</evidence>
<protein>
    <submittedName>
        <fullName evidence="2">Penicillin-binding protein</fullName>
    </submittedName>
</protein>
<dbReference type="EMBL" id="LLYZ01000005">
    <property type="protein sequence ID" value="KQK25593.1"/>
    <property type="molecule type" value="Genomic_DNA"/>
</dbReference>
<name>A0A0Q3LR09_9FLAO</name>
<reference evidence="2 3" key="1">
    <citation type="submission" date="2015-10" db="EMBL/GenBank/DDBJ databases">
        <title>Chryseobacterium aquaticum genome.</title>
        <authorList>
            <person name="Newman J.D."/>
            <person name="Ferguson M.B."/>
            <person name="Miller J.R."/>
        </authorList>
    </citation>
    <scope>NUCLEOTIDE SEQUENCE [LARGE SCALE GENOMIC DNA]</scope>
    <source>
        <strain evidence="2 3">KCTC 12483</strain>
    </source>
</reference>
<dbReference type="RefSeq" id="WP_056014195.1">
    <property type="nucleotide sequence ID" value="NZ_LLYZ01000005.1"/>
</dbReference>